<comment type="pathway">
    <text evidence="1 5">Carotenoid biosynthesis.</text>
</comment>
<protein>
    <submittedName>
        <fullName evidence="7">Dehydrosqualene desaturase</fullName>
        <ecNumber evidence="7">1.3.8.2</ecNumber>
    </submittedName>
</protein>
<evidence type="ECO:0000256" key="2">
    <source>
        <dbReference type="ARBA" id="ARBA00022746"/>
    </source>
</evidence>
<evidence type="ECO:0000259" key="6">
    <source>
        <dbReference type="Pfam" id="PF01593"/>
    </source>
</evidence>
<name>A0A1S1V5Z0_9FIRM</name>
<evidence type="ECO:0000256" key="3">
    <source>
        <dbReference type="ARBA" id="ARBA00023002"/>
    </source>
</evidence>
<organism evidence="7 8">
    <name type="scientific">Andreesenia angusta</name>
    <dbReference type="NCBI Taxonomy" id="39480"/>
    <lineage>
        <taxon>Bacteria</taxon>
        <taxon>Bacillati</taxon>
        <taxon>Bacillota</taxon>
        <taxon>Tissierellia</taxon>
        <taxon>Tissierellales</taxon>
        <taxon>Gottschalkiaceae</taxon>
        <taxon>Andreesenia</taxon>
    </lineage>
</organism>
<keyword evidence="8" id="KW-1185">Reference proteome</keyword>
<dbReference type="GO" id="GO:0102223">
    <property type="term" value="F:4,4'-diapophytoene desaturase (4,4'-diaponeurosporene-forming)"/>
    <property type="evidence" value="ECO:0007669"/>
    <property type="project" value="UniProtKB-EC"/>
</dbReference>
<evidence type="ECO:0000256" key="4">
    <source>
        <dbReference type="ARBA" id="ARBA00038322"/>
    </source>
</evidence>
<keyword evidence="3 5" id="KW-0560">Oxidoreductase</keyword>
<dbReference type="Proteomes" id="UP000180254">
    <property type="component" value="Unassembled WGS sequence"/>
</dbReference>
<reference evidence="7 8" key="1">
    <citation type="submission" date="2016-09" db="EMBL/GenBank/DDBJ databases">
        <title>Genome sequence of Eubacterium angustum.</title>
        <authorList>
            <person name="Poehlein A."/>
            <person name="Daniel R."/>
        </authorList>
    </citation>
    <scope>NUCLEOTIDE SEQUENCE [LARGE SCALE GENOMIC DNA]</scope>
    <source>
        <strain evidence="7 8">DSM 1989</strain>
    </source>
</reference>
<dbReference type="RefSeq" id="WP_071063423.1">
    <property type="nucleotide sequence ID" value="NZ_MKIE01000005.1"/>
</dbReference>
<accession>A0A1S1V5Z0</accession>
<dbReference type="Gene3D" id="3.50.50.60">
    <property type="entry name" value="FAD/NAD(P)-binding domain"/>
    <property type="match status" value="2"/>
</dbReference>
<evidence type="ECO:0000313" key="8">
    <source>
        <dbReference type="Proteomes" id="UP000180254"/>
    </source>
</evidence>
<dbReference type="OrthoDB" id="9814556at2"/>
<comment type="caution">
    <text evidence="7">The sequence shown here is derived from an EMBL/GenBank/DDBJ whole genome shotgun (WGS) entry which is preliminary data.</text>
</comment>
<dbReference type="EC" id="1.3.8.2" evidence="7"/>
<dbReference type="PRINTS" id="PR00419">
    <property type="entry name" value="ADXRDTASE"/>
</dbReference>
<evidence type="ECO:0000313" key="7">
    <source>
        <dbReference type="EMBL" id="OHW62008.1"/>
    </source>
</evidence>
<dbReference type="InterPro" id="IPR036188">
    <property type="entry name" value="FAD/NAD-bd_sf"/>
</dbReference>
<feature type="domain" description="Amine oxidase" evidence="6">
    <location>
        <begin position="11"/>
        <end position="492"/>
    </location>
</feature>
<gene>
    <name evidence="7" type="primary">crtN_2</name>
    <name evidence="7" type="ORF">EUAN_14560</name>
</gene>
<dbReference type="PANTHER" id="PTHR43734">
    <property type="entry name" value="PHYTOENE DESATURASE"/>
    <property type="match status" value="1"/>
</dbReference>
<dbReference type="Pfam" id="PF01593">
    <property type="entry name" value="Amino_oxidase"/>
    <property type="match status" value="1"/>
</dbReference>
<dbReference type="STRING" id="39480.EUAN_14560"/>
<dbReference type="SUPFAM" id="SSF51905">
    <property type="entry name" value="FAD/NAD(P)-binding domain"/>
    <property type="match status" value="1"/>
</dbReference>
<dbReference type="EMBL" id="MKIE01000005">
    <property type="protein sequence ID" value="OHW62008.1"/>
    <property type="molecule type" value="Genomic_DNA"/>
</dbReference>
<dbReference type="GO" id="GO:0016117">
    <property type="term" value="P:carotenoid biosynthetic process"/>
    <property type="evidence" value="ECO:0007669"/>
    <property type="project" value="UniProtKB-KW"/>
</dbReference>
<evidence type="ECO:0000256" key="5">
    <source>
        <dbReference type="RuleBase" id="RU362075"/>
    </source>
</evidence>
<comment type="similarity">
    <text evidence="4">Belongs to the carotenoid/retinoid oxidoreductase family. CrtN subfamily.</text>
</comment>
<dbReference type="AlphaFoldDB" id="A0A1S1V5Z0"/>
<proteinExistence type="inferred from homology"/>
<sequence>MKKVIVIGAGVAGLATAVRLQSKGYKVELFEKNGIPGGKMNQIKQDGYTFDVGPTLVMMPKIYEDVYRDAGRDPEDYIKMKRLEPMYSVYFNRPEYPRYDVSSDLVKLGEMMKEKGPETMLGFQQYLAEIYKRYLVAEKHFITRPFRSWKDIYNPFMIRQAMKLKTFDSANNMMAKYIPDKDIQQMLAFQTLYIGVSPQNGPSLYNIIPMIEIMYGVWFLKGGMHSMAQGMAKLLEELGGTIRYSSEVEEIFIEGGKAKGVKVDGEIFESDYVVSNADFPYTMKNLVKDEKSKGKYTDRKLDSMDYSCSCLIFYWGMDKKYEGVETHTFVVSEDLDKNLTQIFSGEYIEDASIYLSIPSRGDEEMAPEGKDAFYVLMPTSELSTAKYEYNDEIIAKYREKALQKIEKLPGCENVRNEIVTETMMTPKDFESKFNAYNGATFGLQPTLRQSNHWRPQAKCKSCENLYFAGSSVHPGAGVPIVLESGKICAEELRRDNPEDDFN</sequence>
<evidence type="ECO:0000256" key="1">
    <source>
        <dbReference type="ARBA" id="ARBA00004829"/>
    </source>
</evidence>
<dbReference type="PANTHER" id="PTHR43734:SF1">
    <property type="entry name" value="PHYTOENE DESATURASE"/>
    <property type="match status" value="1"/>
</dbReference>
<keyword evidence="2 5" id="KW-0125">Carotenoid biosynthesis</keyword>
<dbReference type="NCBIfam" id="TIGR02734">
    <property type="entry name" value="crtI_fam"/>
    <property type="match status" value="1"/>
</dbReference>
<dbReference type="InterPro" id="IPR014105">
    <property type="entry name" value="Carotenoid/retinoid_OxRdtase"/>
</dbReference>
<dbReference type="InterPro" id="IPR002937">
    <property type="entry name" value="Amino_oxidase"/>
</dbReference>